<dbReference type="SUPFAM" id="SSF54849">
    <property type="entry name" value="GroEL-intermediate domain like"/>
    <property type="match status" value="1"/>
</dbReference>
<feature type="compositionally biased region" description="Polar residues" evidence="9">
    <location>
        <begin position="125"/>
        <end position="152"/>
    </location>
</feature>
<feature type="compositionally biased region" description="Polar residues" evidence="9">
    <location>
        <begin position="1233"/>
        <end position="1244"/>
    </location>
</feature>
<keyword evidence="11" id="KW-1185">Reference proteome</keyword>
<evidence type="ECO:0000256" key="3">
    <source>
        <dbReference type="ARBA" id="ARBA00022741"/>
    </source>
</evidence>
<dbReference type="GO" id="GO:0005524">
    <property type="term" value="F:ATP binding"/>
    <property type="evidence" value="ECO:0007669"/>
    <property type="project" value="UniProtKB-UniRule"/>
</dbReference>
<dbReference type="InterPro" id="IPR027409">
    <property type="entry name" value="GroEL-like_apical_dom_sf"/>
</dbReference>
<dbReference type="FunFam" id="3.30.800.10:FF:000007">
    <property type="entry name" value="Putative 1-phosphatidylinositol-4-phosphate 5-kinase/ zinc ion binding family"/>
    <property type="match status" value="1"/>
</dbReference>
<evidence type="ECO:0000256" key="5">
    <source>
        <dbReference type="ARBA" id="ARBA00022840"/>
    </source>
</evidence>
<dbReference type="InterPro" id="IPR002498">
    <property type="entry name" value="PInositol-4-P-4/5-kinase_core"/>
</dbReference>
<dbReference type="GO" id="GO:0046854">
    <property type="term" value="P:phosphatidylinositol phosphate biosynthetic process"/>
    <property type="evidence" value="ECO:0007669"/>
    <property type="project" value="TreeGrafter"/>
</dbReference>
<dbReference type="Pfam" id="PF01504">
    <property type="entry name" value="PIP5K"/>
    <property type="match status" value="1"/>
</dbReference>
<dbReference type="GO" id="GO:0010008">
    <property type="term" value="C:endosome membrane"/>
    <property type="evidence" value="ECO:0007669"/>
    <property type="project" value="TreeGrafter"/>
</dbReference>
<protein>
    <recommendedName>
        <fullName evidence="1">1-phosphatidylinositol-3-phosphate 5-kinase</fullName>
        <ecNumber evidence="1">2.7.1.150</ecNumber>
    </recommendedName>
    <alternativeName>
        <fullName evidence="7">Phosphatidylinositol 3-phosphate 5-kinase type III</fullName>
    </alternativeName>
</protein>
<evidence type="ECO:0000256" key="9">
    <source>
        <dbReference type="SAM" id="MobiDB-lite"/>
    </source>
</evidence>
<dbReference type="EC" id="2.7.1.150" evidence="1"/>
<dbReference type="OrthoDB" id="158357at2759"/>
<organism evidence="11 12">
    <name type="scientific">Momordica charantia</name>
    <name type="common">Bitter gourd</name>
    <name type="synonym">Balsam pear</name>
    <dbReference type="NCBI Taxonomy" id="3673"/>
    <lineage>
        <taxon>Eukaryota</taxon>
        <taxon>Viridiplantae</taxon>
        <taxon>Streptophyta</taxon>
        <taxon>Embryophyta</taxon>
        <taxon>Tracheophyta</taxon>
        <taxon>Spermatophyta</taxon>
        <taxon>Magnoliopsida</taxon>
        <taxon>eudicotyledons</taxon>
        <taxon>Gunneridae</taxon>
        <taxon>Pentapetalae</taxon>
        <taxon>rosids</taxon>
        <taxon>fabids</taxon>
        <taxon>Cucurbitales</taxon>
        <taxon>Cucurbitaceae</taxon>
        <taxon>Momordiceae</taxon>
        <taxon>Momordica</taxon>
    </lineage>
</organism>
<feature type="compositionally biased region" description="Basic and acidic residues" evidence="9">
    <location>
        <begin position="43"/>
        <end position="52"/>
    </location>
</feature>
<dbReference type="SUPFAM" id="SSF52029">
    <property type="entry name" value="GroEL apical domain-like"/>
    <property type="match status" value="1"/>
</dbReference>
<feature type="region of interest" description="Disordered" evidence="9">
    <location>
        <begin position="507"/>
        <end position="553"/>
    </location>
</feature>
<dbReference type="KEGG" id="mcha:111023242"/>
<sequence>MCHYCGARITDSDGKKLENGSSFKVDAAGPMCLCKVCKENQEREMMKPDSKSTSESPMLSPMPSLSSINSDCSIEANSDIRDGQEGATGISQEDINYRQDRKSQNSSVVFRSNDQFGGREVKNVMPSNSQEATPNVSGVNTETEKYNSSWMDTNLWDPPEPEDPKDDMEGGMGYNDDDDDEFGDGTEWSKSSSFSHSVDEASVSYRFKEEKQRAMQEVMNGKYKAFIHHLLKLVGVPPSGEDSENWVDIVCSLSWEAATFLKPVVDGKALDPENYVKVKCIATGTRSQSQFVKGMVFKKHAAHKHMPTHCKNPKLLLIRGKLDEPLSGLSSFNSMEQENDYTNFVIEMIESCTANVVLVEKTVPRIIQEAILKKGMTLVLDMKLHRLERIALCTGSPILTSDTLSCQLIRQCDAVYFQKIVEEHAGVLEGGKRPTKTLMFIEGCPTRLGCTILLKGAHSDELKRIKCVVQCAVVVAYHLILETSFLVDQRAMFATIPFDGVPAIISPDPQSPLEPCSPDVPQAEKSTDENEPPTDSTDIHISSGLREEASNRSNLELVEKTIMSSEPEPYNPAIISGFSSISEPLRRVMRESFLLSSPYQSLSSYFGYGNDLSQSTRQAINSIYSVPSTPQATNQFDVEVRGSSDEENSVHEQSVSHQSTLESLGEVEVACNISEDTMRNNDDKKTLLDSQSILVLMSSRNASKGTMCEQSHFSHIVFYKNFDVPLGKFLRENLLNQNNPCTVCSELPEAHFYYYAHHRKQLSIQVKQLPMGKVLPGETEGKLWMWSRCSKCKSKRGDSESSKRVLISTAARSLSFGKFLELCFSDDTLPSKSSGCGHSLFGDFLYFFGLGHMAAMFRYSEVAIYTVAMPPQILEFNSSLRQGHLIRETENVYTRGMLLFTEIARCLKKMSSERKSSNVNPQGFLKDFSLVEEMLNQERSEFEANIQSSLSKKGNSDFTFHKYLGLNQLLWELLLESCIWDKRLQSLMSLGLTRDSGTHENVAQEPVISKVNSTINVRHEELESIVQNDNTARNISPDENVFPMKDIAVEGSDEESGGDEINVSSATESTNIPILDHLSPTQLSCQESVSNGFNCHSSGDEDSQVGRVLSSAALQVDRTIPISTSANCNLTFGEWFWTPFSEFRKIHMREIPRSYFPEFESSSYTLKFLPEASDFINKEGHKLHIPLTSDNLIVSDYEGELSSIVACVLAFLKDVSLQTDSHNEDGNGGAPQPSLSTRSLNHVPSNGSSDSDLLYSSSSISSDEFRFSSFDKLNLLDSLVPETFKRADHEGVIKSLAKGKYLVNCPYFNQFRDLRNRCCPSELYYIGSLSRCINWNAKGGKSKSFFAKTLDDRLIIKEIKRTEYDSFMKFAPEYFKYINQSFDMGNQTCLAKVLGIYQVTVREPKGGKEMRHDLMVMENLSFGRNIIRQYDLKGALHARYNSAAKGLGEVLLDQNFVEDMNSSPLYVSNQSKRRLQRAIWNDTTFLNSINVMDYSLLVGVDAEKKELVCGIIDYLRQYTWDKQLETWVKSSLVPKNVLPTVISPKEYKRRFRKFMSAHFSSVPDTWCLQQNFHGPWELCGTTDHASSQKNNEENDILS</sequence>
<evidence type="ECO:0000256" key="6">
    <source>
        <dbReference type="ARBA" id="ARBA00023464"/>
    </source>
</evidence>
<evidence type="ECO:0000256" key="7">
    <source>
        <dbReference type="ARBA" id="ARBA00077223"/>
    </source>
</evidence>
<evidence type="ECO:0000256" key="8">
    <source>
        <dbReference type="PROSITE-ProRule" id="PRU00781"/>
    </source>
</evidence>
<dbReference type="PANTHER" id="PTHR45748:SF4">
    <property type="entry name" value="1-PHOSPHATIDYLINOSITOL-3-PHOSPHATE 5-KINASE FAB1D-RELATED"/>
    <property type="match status" value="1"/>
</dbReference>
<dbReference type="CDD" id="cd17300">
    <property type="entry name" value="PIPKc_PIKfyve"/>
    <property type="match status" value="1"/>
</dbReference>
<feature type="region of interest" description="Disordered" evidence="9">
    <location>
        <begin position="1221"/>
        <end position="1252"/>
    </location>
</feature>
<feature type="domain" description="PIPK" evidence="10">
    <location>
        <begin position="1236"/>
        <end position="1559"/>
    </location>
</feature>
<gene>
    <name evidence="12" type="primary">LOC111023242</name>
</gene>
<dbReference type="GeneID" id="111023242"/>
<evidence type="ECO:0000256" key="4">
    <source>
        <dbReference type="ARBA" id="ARBA00022777"/>
    </source>
</evidence>
<dbReference type="InterPro" id="IPR027484">
    <property type="entry name" value="PInositol-4-P-5-kinase_N"/>
</dbReference>
<keyword evidence="2 8" id="KW-0808">Transferase</keyword>
<dbReference type="Gene3D" id="3.30.800.10">
    <property type="entry name" value="Phosphatidylinositol Phosphate Kinase II Beta"/>
    <property type="match status" value="1"/>
</dbReference>
<dbReference type="SMART" id="SM00330">
    <property type="entry name" value="PIPKc"/>
    <property type="match status" value="1"/>
</dbReference>
<accession>A0A6J1DQA9</accession>
<dbReference type="FunFam" id="3.30.810.10:FF:000001">
    <property type="entry name" value="1-phosphatidylinositol 3-phosphate 5-kinase FAB1"/>
    <property type="match status" value="1"/>
</dbReference>
<dbReference type="InterPro" id="IPR027483">
    <property type="entry name" value="PInositol-4-P-4/5-kinase_C_sf"/>
</dbReference>
<dbReference type="InterPro" id="IPR044769">
    <property type="entry name" value="PIKfyve_PIPKc"/>
</dbReference>
<dbReference type="InterPro" id="IPR002423">
    <property type="entry name" value="Cpn60/GroEL/TCP-1"/>
</dbReference>
<dbReference type="PANTHER" id="PTHR45748">
    <property type="entry name" value="1-PHOSPHATIDYLINOSITOL 3-PHOSPHATE 5-KINASE-RELATED"/>
    <property type="match status" value="1"/>
</dbReference>
<keyword evidence="4 8" id="KW-0418">Kinase</keyword>
<dbReference type="RefSeq" id="XP_022156318.1">
    <property type="nucleotide sequence ID" value="XM_022300626.1"/>
</dbReference>
<feature type="compositionally biased region" description="Polar residues" evidence="9">
    <location>
        <begin position="104"/>
        <end position="115"/>
    </location>
</feature>
<dbReference type="SUPFAM" id="SSF56104">
    <property type="entry name" value="SAICAR synthase-like"/>
    <property type="match status" value="1"/>
</dbReference>
<dbReference type="Pfam" id="PF00118">
    <property type="entry name" value="Cpn60_TCP1"/>
    <property type="match status" value="1"/>
</dbReference>
<proteinExistence type="predicted"/>
<feature type="compositionally biased region" description="Low complexity" evidence="9">
    <location>
        <begin position="53"/>
        <end position="67"/>
    </location>
</feature>
<dbReference type="PROSITE" id="PS51455">
    <property type="entry name" value="PIPK"/>
    <property type="match status" value="1"/>
</dbReference>
<evidence type="ECO:0000256" key="1">
    <source>
        <dbReference type="ARBA" id="ARBA00012009"/>
    </source>
</evidence>
<evidence type="ECO:0000259" key="10">
    <source>
        <dbReference type="PROSITE" id="PS51455"/>
    </source>
</evidence>
<keyword evidence="5 8" id="KW-0067">ATP-binding</keyword>
<dbReference type="FunFam" id="3.50.7.10:FF:000007">
    <property type="entry name" value="1-phosphatidylinositol 3-phosphate 5-kinase isoform X1"/>
    <property type="match status" value="1"/>
</dbReference>
<evidence type="ECO:0000313" key="12">
    <source>
        <dbReference type="RefSeq" id="XP_022156318.1"/>
    </source>
</evidence>
<dbReference type="InterPro" id="IPR027410">
    <property type="entry name" value="TCP-1-like_intermed_sf"/>
</dbReference>
<dbReference type="Proteomes" id="UP000504603">
    <property type="component" value="Unplaced"/>
</dbReference>
<reference evidence="12" key="1">
    <citation type="submission" date="2025-08" db="UniProtKB">
        <authorList>
            <consortium name="RefSeq"/>
        </authorList>
    </citation>
    <scope>IDENTIFICATION</scope>
    <source>
        <strain evidence="12">OHB3-1</strain>
    </source>
</reference>
<dbReference type="Gene3D" id="3.50.7.10">
    <property type="entry name" value="GroEL"/>
    <property type="match status" value="1"/>
</dbReference>
<dbReference type="Gene3D" id="3.30.810.10">
    <property type="entry name" value="2-Layer Sandwich"/>
    <property type="match status" value="1"/>
</dbReference>
<feature type="region of interest" description="Disordered" evidence="9">
    <location>
        <begin position="43"/>
        <end position="173"/>
    </location>
</feature>
<dbReference type="GO" id="GO:0000285">
    <property type="term" value="F:1-phosphatidylinositol-3-phosphate 5-kinase activity"/>
    <property type="evidence" value="ECO:0007669"/>
    <property type="project" value="UniProtKB-EC"/>
</dbReference>
<comment type="subunit">
    <text evidence="6">Component of the PI(3,5)P2 regulatory complex at least composed of ATG18, SAC/FIG4, FAB1 and VAC14.</text>
</comment>
<evidence type="ECO:0000313" key="11">
    <source>
        <dbReference type="Proteomes" id="UP000504603"/>
    </source>
</evidence>
<name>A0A6J1DQA9_MOMCH</name>
<evidence type="ECO:0000256" key="2">
    <source>
        <dbReference type="ARBA" id="ARBA00022679"/>
    </source>
</evidence>
<keyword evidence="3 8" id="KW-0547">Nucleotide-binding</keyword>